<dbReference type="AlphaFoldDB" id="A0A1I7LJ33"/>
<organism evidence="2 3">
    <name type="scientific">Pseudoduganella namucuonensis</name>
    <dbReference type="NCBI Taxonomy" id="1035707"/>
    <lineage>
        <taxon>Bacteria</taxon>
        <taxon>Pseudomonadati</taxon>
        <taxon>Pseudomonadota</taxon>
        <taxon>Betaproteobacteria</taxon>
        <taxon>Burkholderiales</taxon>
        <taxon>Oxalobacteraceae</taxon>
        <taxon>Telluria group</taxon>
        <taxon>Pseudoduganella</taxon>
    </lineage>
</organism>
<reference evidence="3" key="1">
    <citation type="submission" date="2016-10" db="EMBL/GenBank/DDBJ databases">
        <authorList>
            <person name="Varghese N."/>
            <person name="Submissions S."/>
        </authorList>
    </citation>
    <scope>NUCLEOTIDE SEQUENCE [LARGE SCALE GENOMIC DNA]</scope>
    <source>
        <strain evidence="3">CGMCC 1.11014</strain>
    </source>
</reference>
<dbReference type="EMBL" id="FPBO01000030">
    <property type="protein sequence ID" value="SFV09648.1"/>
    <property type="molecule type" value="Genomic_DNA"/>
</dbReference>
<accession>A0A1I7LJ33</accession>
<name>A0A1I7LJ33_9BURK</name>
<evidence type="ECO:0000256" key="1">
    <source>
        <dbReference type="SAM" id="MobiDB-lite"/>
    </source>
</evidence>
<feature type="region of interest" description="Disordered" evidence="1">
    <location>
        <begin position="99"/>
        <end position="134"/>
    </location>
</feature>
<keyword evidence="3" id="KW-1185">Reference proteome</keyword>
<protein>
    <recommendedName>
        <fullName evidence="4">DUF4124 domain-containing protein</fullName>
    </recommendedName>
</protein>
<gene>
    <name evidence="2" type="ORF">SAMN05216552_103055</name>
</gene>
<dbReference type="RefSeq" id="WP_093558408.1">
    <property type="nucleotide sequence ID" value="NZ_FPBO01000030.1"/>
</dbReference>
<feature type="compositionally biased region" description="Basic and acidic residues" evidence="1">
    <location>
        <begin position="99"/>
        <end position="112"/>
    </location>
</feature>
<evidence type="ECO:0008006" key="4">
    <source>
        <dbReference type="Google" id="ProtNLM"/>
    </source>
</evidence>
<sequence>MMQRQRGLSLIAVALLMGGLAAAVMAALFSMRHERNLFAEGADKLMRKSGAEAVVKQAAPAAAPAAPLRRCVIDGRTVVSNTECKDGNPTSKTIQVRETRGIEAPRVPKPDPAESGAPSLREKMINQGVEKATR</sequence>
<dbReference type="OrthoDB" id="8778598at2"/>
<evidence type="ECO:0000313" key="2">
    <source>
        <dbReference type="EMBL" id="SFV09648.1"/>
    </source>
</evidence>
<proteinExistence type="predicted"/>
<evidence type="ECO:0000313" key="3">
    <source>
        <dbReference type="Proteomes" id="UP000199391"/>
    </source>
</evidence>
<dbReference type="Proteomes" id="UP000199391">
    <property type="component" value="Unassembled WGS sequence"/>
</dbReference>
<dbReference type="STRING" id="1035707.SAMN05216552_103055"/>